<feature type="transmembrane region" description="Helical" evidence="1">
    <location>
        <begin position="196"/>
        <end position="217"/>
    </location>
</feature>
<sequence length="318" mass="35982">MKANIFVSGPHNHYCTPIQDTRVIFDHFHANIRPATMTSDAITLDSMKYWYAAPLEIVRAVFFIVAIVAYVYTITLLWRKEVYNGNLRLLLTVFPLSPTITLFANFAQHIMYLRVPGWYSQGAFSIIAEITNTGVISRVLNCMLLIIDRLIALYCTNTYENSAPYLAVAVVSMQFLGAVLLALPCTYGLVDDATQAYILCSATFVFDVVFALLFIAAKKLHALHRNLRLSVQHRFLSVENLRAGRLLTYLMVAFTIFNSAETLFFTVIYNSQDDKPLSVLLTLAELFLCLEIQNSKNTDADNWGKKLVLFDRICTDLT</sequence>
<evidence type="ECO:0000313" key="3">
    <source>
        <dbReference type="Proteomes" id="UP000024635"/>
    </source>
</evidence>
<comment type="caution">
    <text evidence="2">The sequence shown here is derived from an EMBL/GenBank/DDBJ whole genome shotgun (WGS) entry which is preliminary data.</text>
</comment>
<accession>A0A016SJM2</accession>
<name>A0A016SJM2_9BILA</name>
<evidence type="ECO:0000313" key="2">
    <source>
        <dbReference type="EMBL" id="EYB90542.1"/>
    </source>
</evidence>
<feature type="transmembrane region" description="Helical" evidence="1">
    <location>
        <begin position="166"/>
        <end position="190"/>
    </location>
</feature>
<organism evidence="2 3">
    <name type="scientific">Ancylostoma ceylanicum</name>
    <dbReference type="NCBI Taxonomy" id="53326"/>
    <lineage>
        <taxon>Eukaryota</taxon>
        <taxon>Metazoa</taxon>
        <taxon>Ecdysozoa</taxon>
        <taxon>Nematoda</taxon>
        <taxon>Chromadorea</taxon>
        <taxon>Rhabditida</taxon>
        <taxon>Rhabditina</taxon>
        <taxon>Rhabditomorpha</taxon>
        <taxon>Strongyloidea</taxon>
        <taxon>Ancylostomatidae</taxon>
        <taxon>Ancylostomatinae</taxon>
        <taxon>Ancylostoma</taxon>
    </lineage>
</organism>
<dbReference type="AlphaFoldDB" id="A0A016SJM2"/>
<keyword evidence="3" id="KW-1185">Reference proteome</keyword>
<proteinExistence type="predicted"/>
<dbReference type="Proteomes" id="UP000024635">
    <property type="component" value="Unassembled WGS sequence"/>
</dbReference>
<gene>
    <name evidence="2" type="primary">Acey_s0219.g2486</name>
    <name evidence="2" type="ORF">Y032_0219g2486</name>
</gene>
<dbReference type="OrthoDB" id="5897728at2759"/>
<protein>
    <submittedName>
        <fullName evidence="2">Uncharacterized protein</fullName>
    </submittedName>
</protein>
<feature type="transmembrane region" description="Helical" evidence="1">
    <location>
        <begin position="90"/>
        <end position="115"/>
    </location>
</feature>
<dbReference type="EMBL" id="JARK01001555">
    <property type="protein sequence ID" value="EYB90542.1"/>
    <property type="molecule type" value="Genomic_DNA"/>
</dbReference>
<reference evidence="3" key="1">
    <citation type="journal article" date="2015" name="Nat. Genet.">
        <title>The genome and transcriptome of the zoonotic hookworm Ancylostoma ceylanicum identify infection-specific gene families.</title>
        <authorList>
            <person name="Schwarz E.M."/>
            <person name="Hu Y."/>
            <person name="Antoshechkin I."/>
            <person name="Miller M.M."/>
            <person name="Sternberg P.W."/>
            <person name="Aroian R.V."/>
        </authorList>
    </citation>
    <scope>NUCLEOTIDE SEQUENCE</scope>
    <source>
        <strain evidence="3">HY135</strain>
    </source>
</reference>
<feature type="transmembrane region" description="Helical" evidence="1">
    <location>
        <begin position="57"/>
        <end position="78"/>
    </location>
</feature>
<feature type="transmembrane region" description="Helical" evidence="1">
    <location>
        <begin position="246"/>
        <end position="269"/>
    </location>
</feature>
<keyword evidence="1" id="KW-0472">Membrane</keyword>
<keyword evidence="1" id="KW-0812">Transmembrane</keyword>
<keyword evidence="1" id="KW-1133">Transmembrane helix</keyword>
<evidence type="ECO:0000256" key="1">
    <source>
        <dbReference type="SAM" id="Phobius"/>
    </source>
</evidence>